<comment type="catalytic activity">
    <reaction evidence="6">
        <text>O-succinyl-L-homoserine + L-cysteine = L,L-cystathionine + succinate + H(+)</text>
        <dbReference type="Rhea" id="RHEA:20397"/>
        <dbReference type="ChEBI" id="CHEBI:15378"/>
        <dbReference type="ChEBI" id="CHEBI:30031"/>
        <dbReference type="ChEBI" id="CHEBI:35235"/>
        <dbReference type="ChEBI" id="CHEBI:57661"/>
        <dbReference type="ChEBI" id="CHEBI:58161"/>
        <dbReference type="EC" id="2.5.1.48"/>
    </reaction>
</comment>
<accession>A0A8H6A0L7</accession>
<sequence length="623" mass="69551">MYVDPAFLSAQPDMLKASPYLKQSLHYEYCLLQFITTGAITMLSVSLPTWKANVGYEEGETWVVSKMQCGYPRFFIHPTIQELAKEVLQRYGNPITESAMLFPSPKTAQICHSFILLRISADDSHKVRVVDFIPYSRTETESVNVTSLLSCVIYPKEFGPVAKQVWQHTGNGLSSRRGEFCHSALRDGFLVEKRSTTIDTVAQRIRKGPRRYQGKDSVNGAFRTGGTPTSAADSSLRLQDGREYIQFIEERFGRNLSTSLADQAKAAVRRRIAGVLKADVELSEALEKASGEGRVAGLTESDVFLFPTGMSSIFNSHQMLMAARGAMKSICFGFPYIDTLKTLEKWGPGCLFYGNGSSVDLDDLETRLDSGERFLAIFTEFPGNPLLKSPDLKRIRLLADKYDFAVVVDETVGNFLNINVLPYADIVVSSLTKIFSGDSNVMGGSAVLNPHGRYYSSLSHTFTREYEDNLWAEDAIFLERNSRDFVSRIEQINSTTEEITAMLKDSPLVKNVYYPKYNPSRPLYDTFRHPHGGYGGLFSVTFYSTTEAVAFFDHLEVLKGPSLGTNFTLSCPYTLLAHYSELGWASSFGVEFDLVRISVGLEDVPDLRCRLQRALDAVAKVKA</sequence>
<gene>
    <name evidence="13" type="ORF">ETB97_003102</name>
</gene>
<keyword evidence="4" id="KW-0663">Pyridoxal phosphate</keyword>
<dbReference type="PROSITE" id="PS00868">
    <property type="entry name" value="CYS_MET_METAB_PP"/>
    <property type="match status" value="1"/>
</dbReference>
<comment type="pathway">
    <text evidence="8">Amino-acid biosynthesis; L-methionine biosynthesis via de novo pathway; L-cystathionine from O-succinyl-L-homoserine: step 1/1.</text>
</comment>
<evidence type="ECO:0000256" key="9">
    <source>
        <dbReference type="ARBA" id="ARBA00061376"/>
    </source>
</evidence>
<evidence type="ECO:0000313" key="13">
    <source>
        <dbReference type="EMBL" id="KAF5859297.1"/>
    </source>
</evidence>
<keyword evidence="3" id="KW-0808">Transferase</keyword>
<dbReference type="GO" id="GO:0030170">
    <property type="term" value="F:pyridoxal phosphate binding"/>
    <property type="evidence" value="ECO:0007669"/>
    <property type="project" value="InterPro"/>
</dbReference>
<evidence type="ECO:0000256" key="8">
    <source>
        <dbReference type="ARBA" id="ARBA00060510"/>
    </source>
</evidence>
<dbReference type="InterPro" id="IPR054542">
    <property type="entry name" value="Cys_met_metab_PP"/>
</dbReference>
<dbReference type="EMBL" id="SPNV01000170">
    <property type="protein sequence ID" value="KAF5859297.1"/>
    <property type="molecule type" value="Genomic_DNA"/>
</dbReference>
<protein>
    <recommendedName>
        <fullName evidence="10">cystathionine gamma-synthase</fullName>
        <ecNumber evidence="10">2.5.1.48</ecNumber>
    </recommendedName>
    <alternativeName>
        <fullName evidence="11">O-succinylhomoserine (thiol)-lyase</fullName>
    </alternativeName>
</protein>
<dbReference type="InterPro" id="IPR000277">
    <property type="entry name" value="Cys/Met-Metab_PyrdxlP-dep_enz"/>
</dbReference>
<evidence type="ECO:0000256" key="3">
    <source>
        <dbReference type="ARBA" id="ARBA00022679"/>
    </source>
</evidence>
<evidence type="ECO:0000256" key="5">
    <source>
        <dbReference type="ARBA" id="ARBA00023167"/>
    </source>
</evidence>
<evidence type="ECO:0000256" key="4">
    <source>
        <dbReference type="ARBA" id="ARBA00022898"/>
    </source>
</evidence>
<evidence type="ECO:0000256" key="7">
    <source>
        <dbReference type="ARBA" id="ARBA00058439"/>
    </source>
</evidence>
<comment type="function">
    <text evidence="7">Catalyzes the formation of L-cystathionine from O-succinyl-L-homoserine (OSHS) and L-cysteine, via a gamma-replacement reaction. In the absence of thiol, catalyzes gamma-elimination to form 2-oxobutanoate, succinate and ammonia.</text>
</comment>
<evidence type="ECO:0000256" key="1">
    <source>
        <dbReference type="ARBA" id="ARBA00001933"/>
    </source>
</evidence>
<dbReference type="InterPro" id="IPR015424">
    <property type="entry name" value="PyrdxlP-dep_Trfase"/>
</dbReference>
<evidence type="ECO:0000256" key="11">
    <source>
        <dbReference type="ARBA" id="ARBA00083849"/>
    </source>
</evidence>
<dbReference type="AlphaFoldDB" id="A0A8H6A0L7"/>
<dbReference type="EC" id="2.5.1.48" evidence="10"/>
<keyword evidence="5" id="KW-0486">Methionine biosynthesis</keyword>
<dbReference type="PANTHER" id="PTHR42699">
    <property type="match status" value="1"/>
</dbReference>
<comment type="similarity">
    <text evidence="9">Belongs to the trans-sulfuration enzymes family. MET7 subfamily.</text>
</comment>
<dbReference type="InterPro" id="IPR051750">
    <property type="entry name" value="Trans-sulfuration_enzymes"/>
</dbReference>
<dbReference type="Gene3D" id="3.90.1150.10">
    <property type="entry name" value="Aspartate Aminotransferase, domain 1"/>
    <property type="match status" value="1"/>
</dbReference>
<evidence type="ECO:0000256" key="12">
    <source>
        <dbReference type="SAM" id="MobiDB-lite"/>
    </source>
</evidence>
<dbReference type="InterPro" id="IPR015422">
    <property type="entry name" value="PyrdxlP-dep_Trfase_small"/>
</dbReference>
<dbReference type="InterPro" id="IPR015421">
    <property type="entry name" value="PyrdxlP-dep_Trfase_major"/>
</dbReference>
<dbReference type="FunFam" id="3.90.1150.10:FF:000063">
    <property type="entry name" value="Probable cystathionine gamma-synthase"/>
    <property type="match status" value="1"/>
</dbReference>
<comment type="caution">
    <text evidence="13">The sequence shown here is derived from an EMBL/GenBank/DDBJ whole genome shotgun (WGS) entry which is preliminary data.</text>
</comment>
<dbReference type="GO" id="GO:0003962">
    <property type="term" value="F:cystathionine gamma-synthase activity"/>
    <property type="evidence" value="ECO:0007669"/>
    <property type="project" value="UniProtKB-EC"/>
</dbReference>
<dbReference type="SUPFAM" id="SSF53383">
    <property type="entry name" value="PLP-dependent transferases"/>
    <property type="match status" value="1"/>
</dbReference>
<dbReference type="Pfam" id="PF01053">
    <property type="entry name" value="Cys_Met_Meta_PP"/>
    <property type="match status" value="1"/>
</dbReference>
<reference evidence="13 14" key="1">
    <citation type="submission" date="2019-04" db="EMBL/GenBank/DDBJ databases">
        <title>Aspergillus burnettii sp. nov., novel species from soil in southeast Queensland.</title>
        <authorList>
            <person name="Gilchrist C.L.M."/>
            <person name="Pitt J.I."/>
            <person name="Lange L."/>
            <person name="Lacey H.J."/>
            <person name="Vuong D."/>
            <person name="Midgley D.J."/>
            <person name="Greenfield P."/>
            <person name="Bradbury M."/>
            <person name="Lacey E."/>
            <person name="Busk P.K."/>
            <person name="Pilgaard B."/>
            <person name="Chooi Y.H."/>
            <person name="Piggott A.M."/>
        </authorList>
    </citation>
    <scope>NUCLEOTIDE SEQUENCE [LARGE SCALE GENOMIC DNA]</scope>
    <source>
        <strain evidence="13 14">FRR 5400</strain>
    </source>
</reference>
<comment type="cofactor">
    <cofactor evidence="1">
        <name>pyridoxal 5'-phosphate</name>
        <dbReference type="ChEBI" id="CHEBI:597326"/>
    </cofactor>
</comment>
<keyword evidence="2" id="KW-0028">Amino-acid biosynthesis</keyword>
<evidence type="ECO:0000256" key="6">
    <source>
        <dbReference type="ARBA" id="ARBA00051441"/>
    </source>
</evidence>
<dbReference type="Gene3D" id="3.40.640.10">
    <property type="entry name" value="Type I PLP-dependent aspartate aminotransferase-like (Major domain)"/>
    <property type="match status" value="1"/>
</dbReference>
<dbReference type="GO" id="GO:0019346">
    <property type="term" value="P:transsulfuration"/>
    <property type="evidence" value="ECO:0007669"/>
    <property type="project" value="InterPro"/>
</dbReference>
<evidence type="ECO:0000256" key="2">
    <source>
        <dbReference type="ARBA" id="ARBA00022605"/>
    </source>
</evidence>
<evidence type="ECO:0000256" key="10">
    <source>
        <dbReference type="ARBA" id="ARBA00066530"/>
    </source>
</evidence>
<dbReference type="GO" id="GO:0009086">
    <property type="term" value="P:methionine biosynthetic process"/>
    <property type="evidence" value="ECO:0007669"/>
    <property type="project" value="UniProtKB-KW"/>
</dbReference>
<name>A0A8H6A0L7_PETAA</name>
<dbReference type="FunFam" id="3.40.640.10:FF:000111">
    <property type="entry name" value="Cystathionine gamma-synthase"/>
    <property type="match status" value="1"/>
</dbReference>
<keyword evidence="14" id="KW-1185">Reference proteome</keyword>
<evidence type="ECO:0000313" key="14">
    <source>
        <dbReference type="Proteomes" id="UP000541154"/>
    </source>
</evidence>
<dbReference type="Proteomes" id="UP000541154">
    <property type="component" value="Unassembled WGS sequence"/>
</dbReference>
<dbReference type="PANTHER" id="PTHR42699:SF1">
    <property type="entry name" value="CYSTATHIONINE GAMMA-SYNTHASE-RELATED"/>
    <property type="match status" value="1"/>
</dbReference>
<feature type="region of interest" description="Disordered" evidence="12">
    <location>
        <begin position="209"/>
        <end position="233"/>
    </location>
</feature>
<organism evidence="13 14">
    <name type="scientific">Petromyces alliaceus</name>
    <name type="common">Aspergillus alliaceus</name>
    <dbReference type="NCBI Taxonomy" id="209559"/>
    <lineage>
        <taxon>Eukaryota</taxon>
        <taxon>Fungi</taxon>
        <taxon>Dikarya</taxon>
        <taxon>Ascomycota</taxon>
        <taxon>Pezizomycotina</taxon>
        <taxon>Eurotiomycetes</taxon>
        <taxon>Eurotiomycetidae</taxon>
        <taxon>Eurotiales</taxon>
        <taxon>Aspergillaceae</taxon>
        <taxon>Aspergillus</taxon>
        <taxon>Aspergillus subgen. Circumdati</taxon>
    </lineage>
</organism>
<proteinExistence type="inferred from homology"/>